<evidence type="ECO:0000259" key="2">
    <source>
        <dbReference type="Pfam" id="PF01471"/>
    </source>
</evidence>
<accession>A0A7G9YZH5</accession>
<proteinExistence type="predicted"/>
<feature type="compositionally biased region" description="Low complexity" evidence="1">
    <location>
        <begin position="75"/>
        <end position="86"/>
    </location>
</feature>
<dbReference type="Gene3D" id="1.10.101.10">
    <property type="entry name" value="PGBD-like superfamily/PGBD"/>
    <property type="match status" value="1"/>
</dbReference>
<dbReference type="InterPro" id="IPR036366">
    <property type="entry name" value="PGBDSf"/>
</dbReference>
<gene>
    <name evidence="3" type="ORF">JNHLJEBA_00019</name>
</gene>
<dbReference type="InterPro" id="IPR036365">
    <property type="entry name" value="PGBD-like_sf"/>
</dbReference>
<protein>
    <recommendedName>
        <fullName evidence="2">Peptidoglycan binding-like domain-containing protein</fullName>
    </recommendedName>
</protein>
<dbReference type="InterPro" id="IPR002477">
    <property type="entry name" value="Peptidoglycan-bd-like"/>
</dbReference>
<dbReference type="SUPFAM" id="SSF47090">
    <property type="entry name" value="PGBD-like"/>
    <property type="match status" value="1"/>
</dbReference>
<evidence type="ECO:0000313" key="3">
    <source>
        <dbReference type="EMBL" id="QNO53409.1"/>
    </source>
</evidence>
<dbReference type="EMBL" id="MT631541">
    <property type="protein sequence ID" value="QNO53409.1"/>
    <property type="molecule type" value="Genomic_DNA"/>
</dbReference>
<feature type="region of interest" description="Disordered" evidence="1">
    <location>
        <begin position="75"/>
        <end position="119"/>
    </location>
</feature>
<reference evidence="3" key="1">
    <citation type="submission" date="2020-06" db="EMBL/GenBank/DDBJ databases">
        <title>Unique genomic features of the anaerobic methanotrophic archaea.</title>
        <authorList>
            <person name="Chadwick G.L."/>
            <person name="Skennerton C.T."/>
            <person name="Laso-Perez R."/>
            <person name="Leu A.O."/>
            <person name="Speth D.R."/>
            <person name="Yu H."/>
            <person name="Morgan-Lang C."/>
            <person name="Hatzenpichler R."/>
            <person name="Goudeau D."/>
            <person name="Malmstrom R."/>
            <person name="Brazelton W.J."/>
            <person name="Woyke T."/>
            <person name="Hallam S.J."/>
            <person name="Tyson G.W."/>
            <person name="Wegener G."/>
            <person name="Boetius A."/>
            <person name="Orphan V."/>
        </authorList>
    </citation>
    <scope>NUCLEOTIDE SEQUENCE</scope>
</reference>
<organism evidence="3">
    <name type="scientific">Candidatus Methanophagaceae archaeon ANME-1 ERB6</name>
    <dbReference type="NCBI Taxonomy" id="2759912"/>
    <lineage>
        <taxon>Archaea</taxon>
        <taxon>Methanobacteriati</taxon>
        <taxon>Methanobacteriota</taxon>
        <taxon>Stenosarchaea group</taxon>
        <taxon>Methanomicrobia</taxon>
        <taxon>Candidatus Methanophagales</taxon>
        <taxon>Candidatus Methanophagaceae</taxon>
    </lineage>
</organism>
<feature type="region of interest" description="Disordered" evidence="1">
    <location>
        <begin position="27"/>
        <end position="62"/>
    </location>
</feature>
<evidence type="ECO:0000256" key="1">
    <source>
        <dbReference type="SAM" id="MobiDB-lite"/>
    </source>
</evidence>
<dbReference type="Pfam" id="PF01471">
    <property type="entry name" value="PG_binding_1"/>
    <property type="match status" value="1"/>
</dbReference>
<feature type="domain" description="Peptidoglycan binding-like" evidence="2">
    <location>
        <begin position="121"/>
        <end position="188"/>
    </location>
</feature>
<sequence>MVEQEAIEIPDFQIREERLTFVTYNPKEKNPISQRGYRISRSNGQSVEGTTAQNGQIDEQDLRGGRGRILLLEQESGQQPQSSQPLDQEEYPENPGPLPVLDLRNQNEGGQGPLRNEDTRRDLVKHLQKMLNELGYQLWSLRNRGGIDGNFSDKTLKAVKDFQESHNDWEDEPLENDGLVDPRTADALNRALVGIWYDSYETPSDVTRNQRLITITETYAKETGLEI</sequence>
<dbReference type="AlphaFoldDB" id="A0A7G9YZH5"/>
<feature type="compositionally biased region" description="Polar residues" evidence="1">
    <location>
        <begin position="40"/>
        <end position="57"/>
    </location>
</feature>
<name>A0A7G9YZH5_9EURY</name>